<dbReference type="Proteomes" id="UP000821853">
    <property type="component" value="Unassembled WGS sequence"/>
</dbReference>
<proteinExistence type="predicted"/>
<feature type="region of interest" description="Disordered" evidence="1">
    <location>
        <begin position="250"/>
        <end position="312"/>
    </location>
</feature>
<comment type="caution">
    <text evidence="2">The sequence shown here is derived from an EMBL/GenBank/DDBJ whole genome shotgun (WGS) entry which is preliminary data.</text>
</comment>
<feature type="compositionally biased region" description="Polar residues" evidence="1">
    <location>
        <begin position="265"/>
        <end position="277"/>
    </location>
</feature>
<gene>
    <name evidence="2" type="ORF">HPB48_008919</name>
</gene>
<reference evidence="2 3" key="1">
    <citation type="journal article" date="2020" name="Cell">
        <title>Large-Scale Comparative Analyses of Tick Genomes Elucidate Their Genetic Diversity and Vector Capacities.</title>
        <authorList>
            <consortium name="Tick Genome and Microbiome Consortium (TIGMIC)"/>
            <person name="Jia N."/>
            <person name="Wang J."/>
            <person name="Shi W."/>
            <person name="Du L."/>
            <person name="Sun Y."/>
            <person name="Zhan W."/>
            <person name="Jiang J.F."/>
            <person name="Wang Q."/>
            <person name="Zhang B."/>
            <person name="Ji P."/>
            <person name="Bell-Sakyi L."/>
            <person name="Cui X.M."/>
            <person name="Yuan T.T."/>
            <person name="Jiang B.G."/>
            <person name="Yang W.F."/>
            <person name="Lam T.T."/>
            <person name="Chang Q.C."/>
            <person name="Ding S.J."/>
            <person name="Wang X.J."/>
            <person name="Zhu J.G."/>
            <person name="Ruan X.D."/>
            <person name="Zhao L."/>
            <person name="Wei J.T."/>
            <person name="Ye R.Z."/>
            <person name="Que T.C."/>
            <person name="Du C.H."/>
            <person name="Zhou Y.H."/>
            <person name="Cheng J.X."/>
            <person name="Dai P.F."/>
            <person name="Guo W.B."/>
            <person name="Han X.H."/>
            <person name="Huang E.J."/>
            <person name="Li L.F."/>
            <person name="Wei W."/>
            <person name="Gao Y.C."/>
            <person name="Liu J.Z."/>
            <person name="Shao H.Z."/>
            <person name="Wang X."/>
            <person name="Wang C.C."/>
            <person name="Yang T.C."/>
            <person name="Huo Q.B."/>
            <person name="Li W."/>
            <person name="Chen H.Y."/>
            <person name="Chen S.E."/>
            <person name="Zhou L.G."/>
            <person name="Ni X.B."/>
            <person name="Tian J.H."/>
            <person name="Sheng Y."/>
            <person name="Liu T."/>
            <person name="Pan Y.S."/>
            <person name="Xia L.Y."/>
            <person name="Li J."/>
            <person name="Zhao F."/>
            <person name="Cao W.C."/>
        </authorList>
    </citation>
    <scope>NUCLEOTIDE SEQUENCE [LARGE SCALE GENOMIC DNA]</scope>
    <source>
        <strain evidence="2">HaeL-2018</strain>
    </source>
</reference>
<evidence type="ECO:0000313" key="2">
    <source>
        <dbReference type="EMBL" id="KAH9377847.1"/>
    </source>
</evidence>
<evidence type="ECO:0000313" key="3">
    <source>
        <dbReference type="Proteomes" id="UP000821853"/>
    </source>
</evidence>
<dbReference type="EMBL" id="JABSTR010000008">
    <property type="protein sequence ID" value="KAH9377847.1"/>
    <property type="molecule type" value="Genomic_DNA"/>
</dbReference>
<organism evidence="2 3">
    <name type="scientific">Haemaphysalis longicornis</name>
    <name type="common">Bush tick</name>
    <dbReference type="NCBI Taxonomy" id="44386"/>
    <lineage>
        <taxon>Eukaryota</taxon>
        <taxon>Metazoa</taxon>
        <taxon>Ecdysozoa</taxon>
        <taxon>Arthropoda</taxon>
        <taxon>Chelicerata</taxon>
        <taxon>Arachnida</taxon>
        <taxon>Acari</taxon>
        <taxon>Parasitiformes</taxon>
        <taxon>Ixodida</taxon>
        <taxon>Ixodoidea</taxon>
        <taxon>Ixodidae</taxon>
        <taxon>Haemaphysalinae</taxon>
        <taxon>Haemaphysalis</taxon>
    </lineage>
</organism>
<feature type="compositionally biased region" description="Polar residues" evidence="1">
    <location>
        <begin position="287"/>
        <end position="296"/>
    </location>
</feature>
<accession>A0A9J6GU39</accession>
<dbReference type="AlphaFoldDB" id="A0A9J6GU39"/>
<name>A0A9J6GU39_HAELO</name>
<dbReference type="VEuPathDB" id="VectorBase:HLOH_047462"/>
<dbReference type="OrthoDB" id="3039988at2759"/>
<sequence>MEHDVSSPVQACYRIAADTSVPQSPVNASSQATTSTTDDFKIGIRSRNGLQLCRADPILLTASIARVIGLQKLVVFGSRHEVSVYPITPDNSCRGVIHNIAQGHPEEYVKSLITTPGYEVLTARRLGDVKAFIITFRGKGVPFYVYVNQALLRCYHYRRTCKACGVTLNEPQHICPPGCGLCKGPHITASKDMPQTVLAHRVQGQENCKQVHIERVLPVALPLSWVAAQPGTSAFELMTLPRQASRATTWAFSNQGHSNTRERPPSQTRNRGTTPVTQREPPRDQRSTSCSVNTGTGHKEPRQEESPTVMPANPTPFITRDEVMGILSFLQQLTSSQQTNTEQLQSDHTSLQRYACQLRGTTRKNSSISKTVHRVTNFLPPPLQRCHERRWVFLIRVDGTEAKQ</sequence>
<keyword evidence="3" id="KW-1185">Reference proteome</keyword>
<protein>
    <submittedName>
        <fullName evidence="2">Uncharacterized protein</fullName>
    </submittedName>
</protein>
<evidence type="ECO:0000256" key="1">
    <source>
        <dbReference type="SAM" id="MobiDB-lite"/>
    </source>
</evidence>